<keyword evidence="3" id="KW-1185">Reference proteome</keyword>
<protein>
    <submittedName>
        <fullName evidence="2">Uncharacterized protein</fullName>
    </submittedName>
</protein>
<gene>
    <name evidence="2" type="ORF">HUN01_06785</name>
</gene>
<evidence type="ECO:0000256" key="1">
    <source>
        <dbReference type="SAM" id="MobiDB-lite"/>
    </source>
</evidence>
<name>A0A7D7QEV6_9NOSO</name>
<dbReference type="Proteomes" id="UP000514713">
    <property type="component" value="Chromosome"/>
</dbReference>
<proteinExistence type="predicted"/>
<dbReference type="EMBL" id="CP054698">
    <property type="protein sequence ID" value="QMS87302.1"/>
    <property type="molecule type" value="Genomic_DNA"/>
</dbReference>
<evidence type="ECO:0000313" key="2">
    <source>
        <dbReference type="EMBL" id="QMS87302.1"/>
    </source>
</evidence>
<dbReference type="KEGG" id="ned:HUN01_06785"/>
<accession>A0A7D7QEV6</accession>
<dbReference type="AlphaFoldDB" id="A0A7D7QEV6"/>
<organism evidence="2 3">
    <name type="scientific">Nostoc edaphicum CCNP1411</name>
    <dbReference type="NCBI Taxonomy" id="1472755"/>
    <lineage>
        <taxon>Bacteria</taxon>
        <taxon>Bacillati</taxon>
        <taxon>Cyanobacteriota</taxon>
        <taxon>Cyanophyceae</taxon>
        <taxon>Nostocales</taxon>
        <taxon>Nostocaceae</taxon>
        <taxon>Nostoc</taxon>
    </lineage>
</organism>
<dbReference type="RefSeq" id="WP_181930632.1">
    <property type="nucleotide sequence ID" value="NZ_CP054698.1"/>
</dbReference>
<evidence type="ECO:0000313" key="3">
    <source>
        <dbReference type="Proteomes" id="UP000514713"/>
    </source>
</evidence>
<reference evidence="3" key="1">
    <citation type="submission" date="2020-06" db="EMBL/GenBank/DDBJ databases">
        <title>Nostoc edaphicum CCNP1411 genome.</title>
        <authorList>
            <person name="Fidor A."/>
            <person name="Grabski M."/>
            <person name="Gawor J."/>
            <person name="Gromadka R."/>
            <person name="Wegrzyn G."/>
            <person name="Mazur-Marzec H."/>
        </authorList>
    </citation>
    <scope>NUCLEOTIDE SEQUENCE [LARGE SCALE GENOMIC DNA]</scope>
    <source>
        <strain evidence="3">CCNP1411</strain>
    </source>
</reference>
<feature type="compositionally biased region" description="Basic and acidic residues" evidence="1">
    <location>
        <begin position="54"/>
        <end position="63"/>
    </location>
</feature>
<sequence length="75" mass="8777">MTQITEPLNQEELLLILNQLNTKISEMIQINGVRHTLLEKRIQELEQFQCEYKTAQEYERDRTSQSTGDSLGIHS</sequence>
<feature type="region of interest" description="Disordered" evidence="1">
    <location>
        <begin position="54"/>
        <end position="75"/>
    </location>
</feature>